<keyword evidence="1" id="KW-0902">Two-component regulatory system</keyword>
<feature type="non-terminal residue" evidence="3">
    <location>
        <position position="1"/>
    </location>
</feature>
<dbReference type="GO" id="GO:0000160">
    <property type="term" value="P:phosphorelay signal transduction system"/>
    <property type="evidence" value="ECO:0007669"/>
    <property type="project" value="UniProtKB-KW"/>
</dbReference>
<evidence type="ECO:0000313" key="3">
    <source>
        <dbReference type="EMBL" id="HAH1128810.1"/>
    </source>
</evidence>
<dbReference type="InterPro" id="IPR007492">
    <property type="entry name" value="LytTR_DNA-bd_dom"/>
</dbReference>
<organism evidence="3">
    <name type="scientific">Salmonella typhimurium</name>
    <dbReference type="NCBI Taxonomy" id="90371"/>
    <lineage>
        <taxon>Bacteria</taxon>
        <taxon>Pseudomonadati</taxon>
        <taxon>Pseudomonadota</taxon>
        <taxon>Gammaproteobacteria</taxon>
        <taxon>Enterobacterales</taxon>
        <taxon>Enterobacteriaceae</taxon>
        <taxon>Salmonella</taxon>
    </lineage>
</organism>
<reference evidence="3" key="2">
    <citation type="submission" date="2019-08" db="EMBL/GenBank/DDBJ databases">
        <authorList>
            <consortium name="NCBI Pathogen Detection Project"/>
        </authorList>
    </citation>
    <scope>NUCLEOTIDE SEQUENCE</scope>
    <source>
        <strain evidence="3">265DRC</strain>
    </source>
</reference>
<sequence>ILRNGLTVPVSRRYLKSLKEAIGL</sequence>
<protein>
    <submittedName>
        <fullName evidence="3">Two-component system response regulator YehT</fullName>
    </submittedName>
</protein>
<proteinExistence type="predicted"/>
<dbReference type="EMBL" id="DABAJB010000375">
    <property type="protein sequence ID" value="HAH1128810.1"/>
    <property type="molecule type" value="Genomic_DNA"/>
</dbReference>
<accession>A0A774N3G0</accession>
<evidence type="ECO:0000256" key="1">
    <source>
        <dbReference type="ARBA" id="ARBA00023012"/>
    </source>
</evidence>
<evidence type="ECO:0000259" key="2">
    <source>
        <dbReference type="PROSITE" id="PS50930"/>
    </source>
</evidence>
<comment type="caution">
    <text evidence="3">The sequence shown here is derived from an EMBL/GenBank/DDBJ whole genome shotgun (WGS) entry which is preliminary data.</text>
</comment>
<dbReference type="GO" id="GO:0003677">
    <property type="term" value="F:DNA binding"/>
    <property type="evidence" value="ECO:0007669"/>
    <property type="project" value="InterPro"/>
</dbReference>
<feature type="domain" description="HTH LytTR-type" evidence="2">
    <location>
        <begin position="1"/>
        <end position="24"/>
    </location>
</feature>
<dbReference type="PROSITE" id="PS50930">
    <property type="entry name" value="HTH_LYTTR"/>
    <property type="match status" value="1"/>
</dbReference>
<reference evidence="3" key="1">
    <citation type="journal article" date="2018" name="Genome Biol.">
        <title>SKESA: strategic k-mer extension for scrupulous assemblies.</title>
        <authorList>
            <person name="Souvorov A."/>
            <person name="Agarwala R."/>
            <person name="Lipman D.J."/>
        </authorList>
    </citation>
    <scope>NUCLEOTIDE SEQUENCE</scope>
    <source>
        <strain evidence="3">265DRC</strain>
    </source>
</reference>
<gene>
    <name evidence="3" type="ORF">G0M18_004739</name>
</gene>
<name>A0A774N3G0_SALTM</name>
<dbReference type="AlphaFoldDB" id="A0A774N3G0"/>